<evidence type="ECO:0000313" key="3">
    <source>
        <dbReference type="EMBL" id="MBW8486936.1"/>
    </source>
</evidence>
<accession>A0ABS7G2I8</accession>
<proteinExistence type="predicted"/>
<organism evidence="3 4">
    <name type="scientific">Actinomadura parmotrematis</name>
    <dbReference type="NCBI Taxonomy" id="2864039"/>
    <lineage>
        <taxon>Bacteria</taxon>
        <taxon>Bacillati</taxon>
        <taxon>Actinomycetota</taxon>
        <taxon>Actinomycetes</taxon>
        <taxon>Streptosporangiales</taxon>
        <taxon>Thermomonosporaceae</taxon>
        <taxon>Actinomadura</taxon>
    </lineage>
</organism>
<evidence type="ECO:0000256" key="2">
    <source>
        <dbReference type="SAM" id="Phobius"/>
    </source>
</evidence>
<keyword evidence="2" id="KW-1133">Transmembrane helix</keyword>
<keyword evidence="2" id="KW-0812">Transmembrane</keyword>
<evidence type="ECO:0000313" key="4">
    <source>
        <dbReference type="Proteomes" id="UP000774570"/>
    </source>
</evidence>
<feature type="region of interest" description="Disordered" evidence="1">
    <location>
        <begin position="1"/>
        <end position="22"/>
    </location>
</feature>
<dbReference type="Proteomes" id="UP000774570">
    <property type="component" value="Unassembled WGS sequence"/>
</dbReference>
<protein>
    <submittedName>
        <fullName evidence="3">DUF4190 domain-containing protein</fullName>
    </submittedName>
</protein>
<feature type="transmembrane region" description="Helical" evidence="2">
    <location>
        <begin position="40"/>
        <end position="62"/>
    </location>
</feature>
<keyword evidence="4" id="KW-1185">Reference proteome</keyword>
<gene>
    <name evidence="3" type="ORF">K1Y72_31520</name>
</gene>
<dbReference type="RefSeq" id="WP_220170173.1">
    <property type="nucleotide sequence ID" value="NZ_JAIBOA010000028.1"/>
</dbReference>
<sequence length="144" mass="15137">MSEQPGQGHGVQTPERPPRQDAEAAAVVARRAAWLGVGGLLITLIFMPLGLILSIAGLVLGLRARRSVRHLAGATTGIVTGAVGVLLSLASIAVLLYISPQVSDLNDCLDAANTVADEQQCRDTYVPKIEKRLGAEPGTLDWAF</sequence>
<name>A0ABS7G2I8_9ACTN</name>
<dbReference type="EMBL" id="JAIBOA010000028">
    <property type="protein sequence ID" value="MBW8486936.1"/>
    <property type="molecule type" value="Genomic_DNA"/>
</dbReference>
<keyword evidence="2" id="KW-0472">Membrane</keyword>
<comment type="caution">
    <text evidence="3">The sequence shown here is derived from an EMBL/GenBank/DDBJ whole genome shotgun (WGS) entry which is preliminary data.</text>
</comment>
<evidence type="ECO:0000256" key="1">
    <source>
        <dbReference type="SAM" id="MobiDB-lite"/>
    </source>
</evidence>
<reference evidence="3 4" key="1">
    <citation type="submission" date="2021-07" db="EMBL/GenBank/DDBJ databases">
        <title>Actinomadura sp. PM05-2 isolated from lichen.</title>
        <authorList>
            <person name="Somphong A."/>
            <person name="Phongsopitanun W."/>
            <person name="Tanasupawat S."/>
            <person name="Peongsungnone V."/>
        </authorList>
    </citation>
    <scope>NUCLEOTIDE SEQUENCE [LARGE SCALE GENOMIC DNA]</scope>
    <source>
        <strain evidence="3 4">PM05-2</strain>
    </source>
</reference>
<feature type="transmembrane region" description="Helical" evidence="2">
    <location>
        <begin position="74"/>
        <end position="98"/>
    </location>
</feature>